<dbReference type="EMBL" id="JAVKGR010000008">
    <property type="protein sequence ID" value="MDR8019594.1"/>
    <property type="molecule type" value="Genomic_DNA"/>
</dbReference>
<name>A0ABU2DSV6_9MICC</name>
<dbReference type="RefSeq" id="WP_310548579.1">
    <property type="nucleotide sequence ID" value="NZ_JAVKGR010000008.1"/>
</dbReference>
<protein>
    <submittedName>
        <fullName evidence="1">Uncharacterized protein</fullName>
    </submittedName>
</protein>
<proteinExistence type="predicted"/>
<sequence>MTTDEKLMRTEEIIRAQIKRFDEVLADPDWEWDAMVEAALEVRDELKRTMPDPPEIQAFIACATCREGGINIGDWYTARTADEVTPEMIHKGPTPHDELRVYWLEKTFLEEPLTLAETAQRIR</sequence>
<organism evidence="1 2">
    <name type="scientific">Nesterenkonia aerolata</name>
    <dbReference type="NCBI Taxonomy" id="3074079"/>
    <lineage>
        <taxon>Bacteria</taxon>
        <taxon>Bacillati</taxon>
        <taxon>Actinomycetota</taxon>
        <taxon>Actinomycetes</taxon>
        <taxon>Micrococcales</taxon>
        <taxon>Micrococcaceae</taxon>
        <taxon>Nesterenkonia</taxon>
    </lineage>
</organism>
<comment type="caution">
    <text evidence="1">The sequence shown here is derived from an EMBL/GenBank/DDBJ whole genome shotgun (WGS) entry which is preliminary data.</text>
</comment>
<evidence type="ECO:0000313" key="2">
    <source>
        <dbReference type="Proteomes" id="UP001251870"/>
    </source>
</evidence>
<evidence type="ECO:0000313" key="1">
    <source>
        <dbReference type="EMBL" id="MDR8019594.1"/>
    </source>
</evidence>
<keyword evidence="2" id="KW-1185">Reference proteome</keyword>
<gene>
    <name evidence="1" type="ORF">RIL96_08460</name>
</gene>
<dbReference type="Proteomes" id="UP001251870">
    <property type="component" value="Unassembled WGS sequence"/>
</dbReference>
<accession>A0ABU2DSV6</accession>
<reference evidence="1 2" key="1">
    <citation type="submission" date="2023-09" db="EMBL/GenBank/DDBJ databases">
        <title>Description of three actinobacteria isolated from air of manufacturing shop in a pharmaceutical factory.</title>
        <authorList>
            <person name="Zhang D.-F."/>
        </authorList>
    </citation>
    <scope>NUCLEOTIDE SEQUENCE [LARGE SCALE GENOMIC DNA]</scope>
    <source>
        <strain evidence="1 2">LY-0111</strain>
    </source>
</reference>